<feature type="domain" description="Bacterial type II secretion system protein E" evidence="2">
    <location>
        <begin position="192"/>
        <end position="206"/>
    </location>
</feature>
<evidence type="ECO:0000259" key="2">
    <source>
        <dbReference type="PROSITE" id="PS00662"/>
    </source>
</evidence>
<protein>
    <submittedName>
        <fullName evidence="3">Type IV pili twitching motility protein PilT</fullName>
    </submittedName>
</protein>
<evidence type="ECO:0000313" key="4">
    <source>
        <dbReference type="Proteomes" id="UP000182278"/>
    </source>
</evidence>
<dbReference type="InterPro" id="IPR027417">
    <property type="entry name" value="P-loop_NTPase"/>
</dbReference>
<dbReference type="GO" id="GO:0016887">
    <property type="term" value="F:ATP hydrolysis activity"/>
    <property type="evidence" value="ECO:0007669"/>
    <property type="project" value="InterPro"/>
</dbReference>
<proteinExistence type="inferred from homology"/>
<comment type="caution">
    <text evidence="3">The sequence shown here is derived from an EMBL/GenBank/DDBJ whole genome shotgun (WGS) entry which is preliminary data.</text>
</comment>
<evidence type="ECO:0000313" key="3">
    <source>
        <dbReference type="EMBL" id="OIN98708.1"/>
    </source>
</evidence>
<dbReference type="PANTHER" id="PTHR30486">
    <property type="entry name" value="TWITCHING MOTILITY PROTEIN PILT"/>
    <property type="match status" value="1"/>
</dbReference>
<name>A0A1J4SJ98_9BACT</name>
<dbReference type="InterPro" id="IPR003593">
    <property type="entry name" value="AAA+_ATPase"/>
</dbReference>
<dbReference type="PROSITE" id="PS00662">
    <property type="entry name" value="T2SP_E"/>
    <property type="match status" value="1"/>
</dbReference>
<dbReference type="CDD" id="cd01131">
    <property type="entry name" value="PilT"/>
    <property type="match status" value="1"/>
</dbReference>
<sequence>MDINEILREAIKKGASDIHMCVGLPPMFRISGELIPFGNVNLTQEENRKLIYNILTTQQAKKFEEEYEIDLSYGIPEGRFRINVYMDIGGVSAALRIIPAVVPTMEEIGMPEIAYKFARLPRGLVLVTGPTGSGKSTSLAAIINLINIERNCHIITIEDPIEFIYQRRKAIINQRELNFHTKSFSLALKYALRQDPDVLLVGEMRDLETIAAAVTLAETGHLVFSTLHTIDAAQTVDRIIDVFPAYQQQQIRAQLSMALEGVISQQLLGRVGGGRVAAREVMIVNTAISNLIREGKTHQIYSAIQTNVGIGMKTMEQSLKEIYDKGLISYDEAISKSSNPDEMRRLIGGA</sequence>
<dbReference type="Proteomes" id="UP000182278">
    <property type="component" value="Unassembled WGS sequence"/>
</dbReference>
<gene>
    <name evidence="3" type="ORF">AUJ66_00420</name>
</gene>
<dbReference type="InterPro" id="IPR001482">
    <property type="entry name" value="T2SS/T4SS_dom"/>
</dbReference>
<dbReference type="EMBL" id="MNUO01000005">
    <property type="protein sequence ID" value="OIN98708.1"/>
    <property type="molecule type" value="Genomic_DNA"/>
</dbReference>
<accession>A0A1J4SJ98</accession>
<dbReference type="SUPFAM" id="SSF52540">
    <property type="entry name" value="P-loop containing nucleoside triphosphate hydrolases"/>
    <property type="match status" value="1"/>
</dbReference>
<comment type="similarity">
    <text evidence="1">Belongs to the GSP E family.</text>
</comment>
<dbReference type="GO" id="GO:0005524">
    <property type="term" value="F:ATP binding"/>
    <property type="evidence" value="ECO:0007669"/>
    <property type="project" value="InterPro"/>
</dbReference>
<dbReference type="Gene3D" id="3.30.450.90">
    <property type="match status" value="1"/>
</dbReference>
<reference evidence="3 4" key="1">
    <citation type="journal article" date="2016" name="Environ. Microbiol.">
        <title>Genomic resolution of a cold subsurface aquifer community provides metabolic insights for novel microbes adapted to high CO concentrations.</title>
        <authorList>
            <person name="Probst A.J."/>
            <person name="Castelle C.J."/>
            <person name="Singh A."/>
            <person name="Brown C.T."/>
            <person name="Anantharaman K."/>
            <person name="Sharon I."/>
            <person name="Hug L.A."/>
            <person name="Burstein D."/>
            <person name="Emerson J.B."/>
            <person name="Thomas B.C."/>
            <person name="Banfield J.F."/>
        </authorList>
    </citation>
    <scope>NUCLEOTIDE SEQUENCE [LARGE SCALE GENOMIC DNA]</scope>
    <source>
        <strain evidence="3">CG1_02_38_46</strain>
    </source>
</reference>
<dbReference type="SMART" id="SM00382">
    <property type="entry name" value="AAA"/>
    <property type="match status" value="1"/>
</dbReference>
<evidence type="ECO:0000256" key="1">
    <source>
        <dbReference type="ARBA" id="ARBA00006611"/>
    </source>
</evidence>
<dbReference type="STRING" id="1817893.AUJ66_00420"/>
<organism evidence="3 4">
    <name type="scientific">Candidatus Desantisbacteria bacterium CG1_02_38_46</name>
    <dbReference type="NCBI Taxonomy" id="1817893"/>
    <lineage>
        <taxon>Bacteria</taxon>
        <taxon>Candidatus Desantisiibacteriota</taxon>
    </lineage>
</organism>
<dbReference type="AlphaFoldDB" id="A0A1J4SJ98"/>
<dbReference type="InterPro" id="IPR006321">
    <property type="entry name" value="PilT/PilU"/>
</dbReference>
<dbReference type="Pfam" id="PF00437">
    <property type="entry name" value="T2SSE"/>
    <property type="match status" value="1"/>
</dbReference>
<dbReference type="NCBIfam" id="TIGR01420">
    <property type="entry name" value="pilT_fam"/>
    <property type="match status" value="1"/>
</dbReference>
<dbReference type="InterPro" id="IPR050921">
    <property type="entry name" value="T4SS_GSP_E_ATPase"/>
</dbReference>
<dbReference type="Gene3D" id="3.40.50.300">
    <property type="entry name" value="P-loop containing nucleotide triphosphate hydrolases"/>
    <property type="match status" value="1"/>
</dbReference>